<comment type="caution">
    <text evidence="2">The sequence shown here is derived from an EMBL/GenBank/DDBJ whole genome shotgun (WGS) entry which is preliminary data.</text>
</comment>
<dbReference type="EMBL" id="JAAIUW010000008">
    <property type="protein sequence ID" value="KAF7820694.1"/>
    <property type="molecule type" value="Genomic_DNA"/>
</dbReference>
<feature type="region of interest" description="Disordered" evidence="1">
    <location>
        <begin position="1"/>
        <end position="25"/>
    </location>
</feature>
<dbReference type="AlphaFoldDB" id="A0A834TNE3"/>
<protein>
    <submittedName>
        <fullName evidence="2">Uncharacterized protein</fullName>
    </submittedName>
</protein>
<name>A0A834TNE3_9FABA</name>
<keyword evidence="3" id="KW-1185">Reference proteome</keyword>
<organism evidence="2 3">
    <name type="scientific">Senna tora</name>
    <dbReference type="NCBI Taxonomy" id="362788"/>
    <lineage>
        <taxon>Eukaryota</taxon>
        <taxon>Viridiplantae</taxon>
        <taxon>Streptophyta</taxon>
        <taxon>Embryophyta</taxon>
        <taxon>Tracheophyta</taxon>
        <taxon>Spermatophyta</taxon>
        <taxon>Magnoliopsida</taxon>
        <taxon>eudicotyledons</taxon>
        <taxon>Gunneridae</taxon>
        <taxon>Pentapetalae</taxon>
        <taxon>rosids</taxon>
        <taxon>fabids</taxon>
        <taxon>Fabales</taxon>
        <taxon>Fabaceae</taxon>
        <taxon>Caesalpinioideae</taxon>
        <taxon>Cassia clade</taxon>
        <taxon>Senna</taxon>
    </lineage>
</organism>
<proteinExistence type="predicted"/>
<evidence type="ECO:0000313" key="3">
    <source>
        <dbReference type="Proteomes" id="UP000634136"/>
    </source>
</evidence>
<evidence type="ECO:0000313" key="2">
    <source>
        <dbReference type="EMBL" id="KAF7820694.1"/>
    </source>
</evidence>
<gene>
    <name evidence="2" type="ORF">G2W53_026149</name>
</gene>
<accession>A0A834TNE3</accession>
<reference evidence="2" key="1">
    <citation type="submission" date="2020-09" db="EMBL/GenBank/DDBJ databases">
        <title>Genome-Enabled Discovery of Anthraquinone Biosynthesis in Senna tora.</title>
        <authorList>
            <person name="Kang S.-H."/>
            <person name="Pandey R.P."/>
            <person name="Lee C.-M."/>
            <person name="Sim J.-S."/>
            <person name="Jeong J.-T."/>
            <person name="Choi B.-S."/>
            <person name="Jung M."/>
            <person name="Ginzburg D."/>
            <person name="Zhao K."/>
            <person name="Won S.Y."/>
            <person name="Oh T.-J."/>
            <person name="Yu Y."/>
            <person name="Kim N.-H."/>
            <person name="Lee O.R."/>
            <person name="Lee T.-H."/>
            <person name="Bashyal P."/>
            <person name="Kim T.-S."/>
            <person name="Lee W.-H."/>
            <person name="Kawkins C."/>
            <person name="Kim C.-K."/>
            <person name="Kim J.S."/>
            <person name="Ahn B.O."/>
            <person name="Rhee S.Y."/>
            <person name="Sohng J.K."/>
        </authorList>
    </citation>
    <scope>NUCLEOTIDE SEQUENCE</scope>
    <source>
        <tissue evidence="2">Leaf</tissue>
    </source>
</reference>
<sequence>MAIARRSRKQGSITIRGALGGRQRF</sequence>
<dbReference type="Proteomes" id="UP000634136">
    <property type="component" value="Unassembled WGS sequence"/>
</dbReference>
<evidence type="ECO:0000256" key="1">
    <source>
        <dbReference type="SAM" id="MobiDB-lite"/>
    </source>
</evidence>